<dbReference type="HOGENOM" id="CLU_075053_4_0_5"/>
<dbReference type="PANTHER" id="PTHR24567">
    <property type="entry name" value="CRP FAMILY TRANSCRIPTIONAL REGULATORY PROTEIN"/>
    <property type="match status" value="1"/>
</dbReference>
<dbReference type="CDD" id="cd00038">
    <property type="entry name" value="CAP_ED"/>
    <property type="match status" value="1"/>
</dbReference>
<evidence type="ECO:0000256" key="2">
    <source>
        <dbReference type="ARBA" id="ARBA00023125"/>
    </source>
</evidence>
<dbReference type="Gene3D" id="2.60.120.10">
    <property type="entry name" value="Jelly Rolls"/>
    <property type="match status" value="1"/>
</dbReference>
<gene>
    <name evidence="6" type="ORF">RGR602_PC02080</name>
</gene>
<feature type="domain" description="HTH crp-type" evidence="5">
    <location>
        <begin position="147"/>
        <end position="215"/>
    </location>
</feature>
<evidence type="ECO:0000256" key="1">
    <source>
        <dbReference type="ARBA" id="ARBA00023015"/>
    </source>
</evidence>
<evidence type="ECO:0000313" key="6">
    <source>
        <dbReference type="EMBL" id="AJD46101.1"/>
    </source>
</evidence>
<dbReference type="KEGG" id="rga:RGR602_PC02080"/>
<dbReference type="SUPFAM" id="SSF51206">
    <property type="entry name" value="cAMP-binding domain-like"/>
    <property type="match status" value="1"/>
</dbReference>
<dbReference type="InterPro" id="IPR012318">
    <property type="entry name" value="HTH_CRP"/>
</dbReference>
<dbReference type="InterPro" id="IPR050397">
    <property type="entry name" value="Env_Response_Regulators"/>
</dbReference>
<dbReference type="Proteomes" id="UP000031368">
    <property type="component" value="Plasmid pRgalR602c"/>
</dbReference>
<dbReference type="PROSITE" id="PS50042">
    <property type="entry name" value="CNMP_BINDING_3"/>
    <property type="match status" value="1"/>
</dbReference>
<evidence type="ECO:0000256" key="3">
    <source>
        <dbReference type="ARBA" id="ARBA00023163"/>
    </source>
</evidence>
<dbReference type="PANTHER" id="PTHR24567:SF26">
    <property type="entry name" value="REGULATORY PROTEIN YEIL"/>
    <property type="match status" value="1"/>
</dbReference>
<dbReference type="AlphaFoldDB" id="A0A0B4XG93"/>
<keyword evidence="7" id="KW-1185">Reference proteome</keyword>
<evidence type="ECO:0000259" key="4">
    <source>
        <dbReference type="PROSITE" id="PS50042"/>
    </source>
</evidence>
<protein>
    <submittedName>
        <fullName evidence="6">Crp family transcriptional regulator protein</fullName>
    </submittedName>
</protein>
<dbReference type="GO" id="GO:0005829">
    <property type="term" value="C:cytosol"/>
    <property type="evidence" value="ECO:0007669"/>
    <property type="project" value="TreeGrafter"/>
</dbReference>
<sequence length="220" mass="24140">MSVETSVLARSKLFAGLGSNTANRLLKLADITRYEPRDFIIREGQRADSFFCVLQAYVRLFKTNEIGRAADIRICEPRDTFAEYLIGGGGVYAYNAQAAGNVALARFTIDGVRRLAQEDRALDRNIMQLMADHLLATMECVASDRLHTAPQRVANYLLSQCSAGKPSETVRLPYQKSLLAGKLGLAPEALSRAFGALKEAGVTVKGRTVRIDDIAALRQM</sequence>
<dbReference type="InterPro" id="IPR014710">
    <property type="entry name" value="RmlC-like_jellyroll"/>
</dbReference>
<dbReference type="InterPro" id="IPR000595">
    <property type="entry name" value="cNMP-bd_dom"/>
</dbReference>
<dbReference type="Pfam" id="PF00027">
    <property type="entry name" value="cNMP_binding"/>
    <property type="match status" value="1"/>
</dbReference>
<dbReference type="RefSeq" id="WP_040116165.1">
    <property type="nucleotide sequence ID" value="NZ_CP006880.1"/>
</dbReference>
<dbReference type="SMART" id="SM00419">
    <property type="entry name" value="HTH_CRP"/>
    <property type="match status" value="1"/>
</dbReference>
<reference evidence="6 7" key="1">
    <citation type="submission" date="2013-11" db="EMBL/GenBank/DDBJ databases">
        <title>Complete genome sequence of Rhizobium gallicum bv. gallicum R602.</title>
        <authorList>
            <person name="Bustos P."/>
            <person name="Santamaria R.I."/>
            <person name="Lozano L."/>
            <person name="Acosta J.L."/>
            <person name="Ormeno-Orrillo E."/>
            <person name="Rogel M.A."/>
            <person name="Romero D."/>
            <person name="Cevallos M.A."/>
            <person name="Martinez-Romero E."/>
            <person name="Gonzalez V."/>
        </authorList>
    </citation>
    <scope>NUCLEOTIDE SEQUENCE [LARGE SCALE GENOMIC DNA]</scope>
    <source>
        <strain evidence="6 7">R602</strain>
        <plasmid evidence="6 7">pRgalR602c</plasmid>
    </source>
</reference>
<dbReference type="EMBL" id="CP006880">
    <property type="protein sequence ID" value="AJD46101.1"/>
    <property type="molecule type" value="Genomic_DNA"/>
</dbReference>
<dbReference type="Pfam" id="PF13545">
    <property type="entry name" value="HTH_Crp_2"/>
    <property type="match status" value="1"/>
</dbReference>
<feature type="domain" description="Cyclic nucleotide-binding" evidence="4">
    <location>
        <begin position="13"/>
        <end position="133"/>
    </location>
</feature>
<dbReference type="InterPro" id="IPR036388">
    <property type="entry name" value="WH-like_DNA-bd_sf"/>
</dbReference>
<dbReference type="GO" id="GO:0003700">
    <property type="term" value="F:DNA-binding transcription factor activity"/>
    <property type="evidence" value="ECO:0007669"/>
    <property type="project" value="TreeGrafter"/>
</dbReference>
<accession>A0A0B4XG93</accession>
<keyword evidence="1" id="KW-0805">Transcription regulation</keyword>
<dbReference type="GO" id="GO:0003677">
    <property type="term" value="F:DNA binding"/>
    <property type="evidence" value="ECO:0007669"/>
    <property type="project" value="UniProtKB-KW"/>
</dbReference>
<keyword evidence="6" id="KW-0614">Plasmid</keyword>
<organism evidence="6 7">
    <name type="scientific">Rhizobium gallicum bv. gallicum R602sp</name>
    <dbReference type="NCBI Taxonomy" id="1041138"/>
    <lineage>
        <taxon>Bacteria</taxon>
        <taxon>Pseudomonadati</taxon>
        <taxon>Pseudomonadota</taxon>
        <taxon>Alphaproteobacteria</taxon>
        <taxon>Hyphomicrobiales</taxon>
        <taxon>Rhizobiaceae</taxon>
        <taxon>Rhizobium/Agrobacterium group</taxon>
        <taxon>Rhizobium</taxon>
    </lineage>
</organism>
<proteinExistence type="predicted"/>
<keyword evidence="3" id="KW-0804">Transcription</keyword>
<dbReference type="SMART" id="SM00100">
    <property type="entry name" value="cNMP"/>
    <property type="match status" value="1"/>
</dbReference>
<keyword evidence="2" id="KW-0238">DNA-binding</keyword>
<evidence type="ECO:0000259" key="5">
    <source>
        <dbReference type="PROSITE" id="PS51063"/>
    </source>
</evidence>
<dbReference type="PROSITE" id="PS51063">
    <property type="entry name" value="HTH_CRP_2"/>
    <property type="match status" value="1"/>
</dbReference>
<evidence type="ECO:0000313" key="7">
    <source>
        <dbReference type="Proteomes" id="UP000031368"/>
    </source>
</evidence>
<dbReference type="InterPro" id="IPR036390">
    <property type="entry name" value="WH_DNA-bd_sf"/>
</dbReference>
<name>A0A0B4XG93_9HYPH</name>
<dbReference type="SUPFAM" id="SSF46785">
    <property type="entry name" value="Winged helix' DNA-binding domain"/>
    <property type="match status" value="1"/>
</dbReference>
<dbReference type="Gene3D" id="1.10.10.10">
    <property type="entry name" value="Winged helix-like DNA-binding domain superfamily/Winged helix DNA-binding domain"/>
    <property type="match status" value="1"/>
</dbReference>
<dbReference type="InterPro" id="IPR018490">
    <property type="entry name" value="cNMP-bd_dom_sf"/>
</dbReference>
<geneLocation type="plasmid" evidence="6 7">
    <name>pRgalR602c</name>
</geneLocation>